<feature type="transmembrane region" description="Helical" evidence="1">
    <location>
        <begin position="39"/>
        <end position="58"/>
    </location>
</feature>
<comment type="caution">
    <text evidence="2">The sequence shown here is derived from an EMBL/GenBank/DDBJ whole genome shotgun (WGS) entry which is preliminary data.</text>
</comment>
<dbReference type="EMBL" id="MHKE01000020">
    <property type="protein sequence ID" value="OGY82474.1"/>
    <property type="molecule type" value="Genomic_DNA"/>
</dbReference>
<keyword evidence="1" id="KW-1133">Transmembrane helix</keyword>
<evidence type="ECO:0000313" key="2">
    <source>
        <dbReference type="EMBL" id="OGY82474.1"/>
    </source>
</evidence>
<gene>
    <name evidence="2" type="ORF">A2898_05575</name>
</gene>
<accession>A0A1G2AZY3</accession>
<dbReference type="STRING" id="1798543.A2898_05575"/>
<evidence type="ECO:0000256" key="1">
    <source>
        <dbReference type="SAM" id="Phobius"/>
    </source>
</evidence>
<feature type="transmembrane region" description="Helical" evidence="1">
    <location>
        <begin position="12"/>
        <end position="33"/>
    </location>
</feature>
<feature type="transmembrane region" description="Helical" evidence="1">
    <location>
        <begin position="70"/>
        <end position="89"/>
    </location>
</feature>
<proteinExistence type="predicted"/>
<keyword evidence="1" id="KW-0472">Membrane</keyword>
<sequence length="130" mass="14413">MPQKSYLKVFGYGLLLFVITNLLLLSVSFISQSDQPIDHWWVGTIVAILVAFFSWLFARRLHPTTSKQALTYGTIWAIMLAGILLIIAIPNKTTSIVFGQWSTYLIFVGTAMGPLLAKPKPAAQNTNVSK</sequence>
<evidence type="ECO:0008006" key="4">
    <source>
        <dbReference type="Google" id="ProtNLM"/>
    </source>
</evidence>
<dbReference type="Proteomes" id="UP000179164">
    <property type="component" value="Unassembled WGS sequence"/>
</dbReference>
<reference evidence="2 3" key="1">
    <citation type="journal article" date="2016" name="Nat. Commun.">
        <title>Thousands of microbial genomes shed light on interconnected biogeochemical processes in an aquifer system.</title>
        <authorList>
            <person name="Anantharaman K."/>
            <person name="Brown C.T."/>
            <person name="Hug L.A."/>
            <person name="Sharon I."/>
            <person name="Castelle C.J."/>
            <person name="Probst A.J."/>
            <person name="Thomas B.C."/>
            <person name="Singh A."/>
            <person name="Wilkins M.J."/>
            <person name="Karaoz U."/>
            <person name="Brodie E.L."/>
            <person name="Williams K.H."/>
            <person name="Hubbard S.S."/>
            <person name="Banfield J.F."/>
        </authorList>
    </citation>
    <scope>NUCLEOTIDE SEQUENCE [LARGE SCALE GENOMIC DNA]</scope>
</reference>
<evidence type="ECO:0000313" key="3">
    <source>
        <dbReference type="Proteomes" id="UP000179164"/>
    </source>
</evidence>
<organism evidence="2 3">
    <name type="scientific">Candidatus Kerfeldbacteria bacterium RIFCSPLOWO2_01_FULL_48_11</name>
    <dbReference type="NCBI Taxonomy" id="1798543"/>
    <lineage>
        <taxon>Bacteria</taxon>
        <taxon>Candidatus Kerfeldiibacteriota</taxon>
    </lineage>
</organism>
<name>A0A1G2AZY3_9BACT</name>
<dbReference type="AlphaFoldDB" id="A0A1G2AZY3"/>
<keyword evidence="1" id="KW-0812">Transmembrane</keyword>
<feature type="transmembrane region" description="Helical" evidence="1">
    <location>
        <begin position="101"/>
        <end position="117"/>
    </location>
</feature>
<protein>
    <recommendedName>
        <fullName evidence="4">TIGR04086 family membrane protein</fullName>
    </recommendedName>
</protein>